<name>A0ABV2YL45_9ACTN</name>
<reference evidence="1 2" key="1">
    <citation type="submission" date="2024-06" db="EMBL/GenBank/DDBJ databases">
        <title>The Natural Products Discovery Center: Release of the First 8490 Sequenced Strains for Exploring Actinobacteria Biosynthetic Diversity.</title>
        <authorList>
            <person name="Kalkreuter E."/>
            <person name="Kautsar S.A."/>
            <person name="Yang D."/>
            <person name="Bader C.D."/>
            <person name="Teijaro C.N."/>
            <person name="Fluegel L."/>
            <person name="Davis C.M."/>
            <person name="Simpson J.R."/>
            <person name="Lauterbach L."/>
            <person name="Steele A.D."/>
            <person name="Gui C."/>
            <person name="Meng S."/>
            <person name="Li G."/>
            <person name="Viehrig K."/>
            <person name="Ye F."/>
            <person name="Su P."/>
            <person name="Kiefer A.F."/>
            <person name="Nichols A."/>
            <person name="Cepeda A.J."/>
            <person name="Yan W."/>
            <person name="Fan B."/>
            <person name="Jiang Y."/>
            <person name="Adhikari A."/>
            <person name="Zheng C.-J."/>
            <person name="Schuster L."/>
            <person name="Cowan T.M."/>
            <person name="Smanski M.J."/>
            <person name="Chevrette M.G."/>
            <person name="De Carvalho L.P.S."/>
            <person name="Shen B."/>
        </authorList>
    </citation>
    <scope>NUCLEOTIDE SEQUENCE [LARGE SCALE GENOMIC DNA]</scope>
    <source>
        <strain evidence="1 2">NPDC038104</strain>
    </source>
</reference>
<dbReference type="RefSeq" id="WP_108956812.1">
    <property type="nucleotide sequence ID" value="NZ_BEVZ01000009.1"/>
</dbReference>
<evidence type="ECO:0008006" key="3">
    <source>
        <dbReference type="Google" id="ProtNLM"/>
    </source>
</evidence>
<evidence type="ECO:0000313" key="1">
    <source>
        <dbReference type="EMBL" id="MEU3556254.1"/>
    </source>
</evidence>
<protein>
    <recommendedName>
        <fullName evidence="3">Lipoprotein</fullName>
    </recommendedName>
</protein>
<comment type="caution">
    <text evidence="1">The sequence shown here is derived from an EMBL/GenBank/DDBJ whole genome shotgun (WGS) entry which is preliminary data.</text>
</comment>
<accession>A0ABV2YL45</accession>
<organism evidence="1 2">
    <name type="scientific">Streptomyces fragilis</name>
    <dbReference type="NCBI Taxonomy" id="67301"/>
    <lineage>
        <taxon>Bacteria</taxon>
        <taxon>Bacillati</taxon>
        <taxon>Actinomycetota</taxon>
        <taxon>Actinomycetes</taxon>
        <taxon>Kitasatosporales</taxon>
        <taxon>Streptomycetaceae</taxon>
        <taxon>Streptomyces</taxon>
    </lineage>
</organism>
<proteinExistence type="predicted"/>
<keyword evidence="2" id="KW-1185">Reference proteome</keyword>
<evidence type="ECO:0000313" key="2">
    <source>
        <dbReference type="Proteomes" id="UP001550850"/>
    </source>
</evidence>
<dbReference type="EMBL" id="JBEZUR010000030">
    <property type="protein sequence ID" value="MEU3556254.1"/>
    <property type="molecule type" value="Genomic_DNA"/>
</dbReference>
<dbReference type="Proteomes" id="UP001550850">
    <property type="component" value="Unassembled WGS sequence"/>
</dbReference>
<sequence length="62" mass="6402">MVVLVLSLVVLLVLGGCACVYWTARGDAPRWARVVSGVTLLGSEAARSLPRGSSSGRNGSDD</sequence>
<gene>
    <name evidence="1" type="ORF">AB0E65_18885</name>
</gene>